<dbReference type="Proteomes" id="UP000011115">
    <property type="component" value="Unassembled WGS sequence"/>
</dbReference>
<feature type="region of interest" description="Disordered" evidence="1">
    <location>
        <begin position="114"/>
        <end position="154"/>
    </location>
</feature>
<dbReference type="HOGENOM" id="CLU_1368326_0_0_1"/>
<dbReference type="EnsemblPlants" id="PGSC0003DMT400085773">
    <property type="protein sequence ID" value="PGSC0003DMT400085773"/>
    <property type="gene ID" value="PGSC0003DMG400035344"/>
</dbReference>
<reference evidence="3" key="1">
    <citation type="journal article" date="2011" name="Nature">
        <title>Genome sequence and analysis of the tuber crop potato.</title>
        <authorList>
            <consortium name="The Potato Genome Sequencing Consortium"/>
        </authorList>
    </citation>
    <scope>NUCLEOTIDE SEQUENCE [LARGE SCALE GENOMIC DNA]</scope>
    <source>
        <strain evidence="3">cv. DM1-3 516 R44</strain>
    </source>
</reference>
<accession>M1DA85</accession>
<keyword evidence="3" id="KW-1185">Reference proteome</keyword>
<reference evidence="2" key="2">
    <citation type="submission" date="2015-06" db="UniProtKB">
        <authorList>
            <consortium name="EnsemblPlants"/>
        </authorList>
    </citation>
    <scope>IDENTIFICATION</scope>
    <source>
        <strain evidence="2">DM1-3 516 R44</strain>
    </source>
</reference>
<dbReference type="InParanoid" id="M1DA85"/>
<organism evidence="2 3">
    <name type="scientific">Solanum tuberosum</name>
    <name type="common">Potato</name>
    <dbReference type="NCBI Taxonomy" id="4113"/>
    <lineage>
        <taxon>Eukaryota</taxon>
        <taxon>Viridiplantae</taxon>
        <taxon>Streptophyta</taxon>
        <taxon>Embryophyta</taxon>
        <taxon>Tracheophyta</taxon>
        <taxon>Spermatophyta</taxon>
        <taxon>Magnoliopsida</taxon>
        <taxon>eudicotyledons</taxon>
        <taxon>Gunneridae</taxon>
        <taxon>Pentapetalae</taxon>
        <taxon>asterids</taxon>
        <taxon>lamiids</taxon>
        <taxon>Solanales</taxon>
        <taxon>Solanaceae</taxon>
        <taxon>Solanoideae</taxon>
        <taxon>Solaneae</taxon>
        <taxon>Solanum</taxon>
    </lineage>
</organism>
<feature type="compositionally biased region" description="Basic and acidic residues" evidence="1">
    <location>
        <begin position="127"/>
        <end position="139"/>
    </location>
</feature>
<dbReference type="Gramene" id="PGSC0003DMT400085773">
    <property type="protein sequence ID" value="PGSC0003DMT400085773"/>
    <property type="gene ID" value="PGSC0003DMG400035344"/>
</dbReference>
<evidence type="ECO:0000256" key="1">
    <source>
        <dbReference type="SAM" id="MobiDB-lite"/>
    </source>
</evidence>
<evidence type="ECO:0000313" key="3">
    <source>
        <dbReference type="Proteomes" id="UP000011115"/>
    </source>
</evidence>
<evidence type="ECO:0000313" key="2">
    <source>
        <dbReference type="EnsemblPlants" id="PGSC0003DMT400085773"/>
    </source>
</evidence>
<protein>
    <submittedName>
        <fullName evidence="2">Uncharacterized protein</fullName>
    </submittedName>
</protein>
<sequence>MAVPEFVVAGGDYMGVWEETPKSWNWKSFTKTTVPIALRRNDSYDNMIASLIEVGVLTCEPNDLVITYQMNRRGEIHPIFIKNDRHVSLYMLDIGIDGSRPTLRIHVNVRPPIEPTNSFNDDNDSIGNERLEDHSKENLGVHSNESLGDHSMNIHDDPTNLEIQPVDAKDPECECYEEMQGEQELRSQSNIPCPMELIYA</sequence>
<proteinExistence type="predicted"/>
<dbReference type="PaxDb" id="4113-PGSC0003DMT400085773"/>
<dbReference type="AlphaFoldDB" id="M1DA85"/>
<dbReference type="OMA" id="NERLEDH"/>
<name>M1DA85_SOLTU</name>